<dbReference type="Ensembl" id="ENSFCTT00005010787.1">
    <property type="protein sequence ID" value="ENSFCTP00005006716.1"/>
    <property type="gene ID" value="ENSFCTG00005004015.1"/>
</dbReference>
<dbReference type="InterPro" id="IPR023591">
    <property type="entry name" value="Ribosomal_uS2_flav_dom_sf"/>
</dbReference>
<name>A0ABI7W8N3_FELCA</name>
<keyword evidence="2" id="KW-0687">Ribonucleoprotein</keyword>
<reference evidence="4" key="3">
    <citation type="submission" date="2021-02" db="EMBL/GenBank/DDBJ databases">
        <title>Safari Cat Assemblies.</title>
        <authorList>
            <person name="Bredemeyer K.R."/>
            <person name="Murphy W.J."/>
        </authorList>
    </citation>
    <scope>NUCLEOTIDE SEQUENCE [LARGE SCALE GENOMIC DNA]</scope>
</reference>
<accession>A0ABI7W8N3</accession>
<dbReference type="Ensembl" id="ENSFCTT00005010782.1">
    <property type="protein sequence ID" value="ENSFCTP00005006713.1"/>
    <property type="gene ID" value="ENSFCTG00005004015.1"/>
</dbReference>
<evidence type="ECO:0000256" key="1">
    <source>
        <dbReference type="ARBA" id="ARBA00022980"/>
    </source>
</evidence>
<dbReference type="Ensembl" id="ENSFCTT00005010789.1">
    <property type="protein sequence ID" value="ENSFCTP00005006717.1"/>
    <property type="gene ID" value="ENSFCTG00005004015.1"/>
</dbReference>
<reference evidence="3" key="2">
    <citation type="submission" date="2011-09" db="EMBL/GenBank/DDBJ databases">
        <title>Sequence assembly of the Felis catus genome version 6.2.</title>
        <authorList>
            <person name="Hillier L.W."/>
            <person name="Warren W."/>
            <person name="Obrien S."/>
            <person name="Wilson R.K."/>
        </authorList>
    </citation>
    <scope>NUCLEOTIDE SEQUENCE [LARGE SCALE GENOMIC DNA]</scope>
    <source>
        <strain evidence="3">Abyssinian</strain>
    </source>
</reference>
<evidence type="ECO:0000313" key="4">
    <source>
        <dbReference type="Proteomes" id="UP000823872"/>
    </source>
</evidence>
<dbReference type="InterPro" id="IPR005707">
    <property type="entry name" value="Ribosomal_uS2_euk/arc"/>
</dbReference>
<reference evidence="3" key="4">
    <citation type="submission" date="2025-05" db="UniProtKB">
        <authorList>
            <consortium name="Ensembl"/>
        </authorList>
    </citation>
    <scope>IDENTIFICATION</scope>
    <source>
        <strain evidence="3">breed Abyssinian</strain>
    </source>
</reference>
<dbReference type="Gene3D" id="3.40.50.10490">
    <property type="entry name" value="Glucose-6-phosphate isomerase like protein, domain 1"/>
    <property type="match status" value="1"/>
</dbReference>
<evidence type="ECO:0000256" key="2">
    <source>
        <dbReference type="ARBA" id="ARBA00023274"/>
    </source>
</evidence>
<keyword evidence="1" id="KW-0689">Ribosomal protein</keyword>
<dbReference type="GeneTree" id="ENSGT00950000183099"/>
<dbReference type="SUPFAM" id="SSF52313">
    <property type="entry name" value="Ribosomal protein S2"/>
    <property type="match status" value="1"/>
</dbReference>
<reference evidence="3" key="1">
    <citation type="journal article" date="2007" name="Genome Res.">
        <title>Initial sequence and comparative analysis of the cat genome.</title>
        <authorList>
            <person name="Pontius J.U."/>
            <person name="Mullikin J.C."/>
            <person name="Smith D.R."/>
            <person name="Lindblad-Toh K."/>
            <person name="Gnerre S."/>
            <person name="Clamp M."/>
            <person name="Chang J."/>
            <person name="Stephens R."/>
            <person name="Neelam B."/>
            <person name="Volfovsky N."/>
            <person name="Schaffer A.A."/>
            <person name="Agarwala R."/>
            <person name="Narfstrom K."/>
            <person name="Murphy W.J."/>
            <person name="Giger U."/>
            <person name="Roca A.L."/>
            <person name="Antunes A."/>
            <person name="Menotti-Raymond M."/>
            <person name="Yuhki N."/>
            <person name="Pecon-Slattery J."/>
            <person name="Johnson W.E."/>
            <person name="Bourque G."/>
            <person name="Tesler G."/>
            <person name="O'Brien S.J."/>
        </authorList>
    </citation>
    <scope>NUCLEOTIDE SEQUENCE [LARGE SCALE GENOMIC DNA]</scope>
    <source>
        <strain evidence="3">Abyssinian</strain>
    </source>
</reference>
<evidence type="ECO:0000313" key="3">
    <source>
        <dbReference type="Ensembl" id="ENSFCTP00005006713.1"/>
    </source>
</evidence>
<keyword evidence="4" id="KW-1185">Reference proteome</keyword>
<proteinExistence type="predicted"/>
<dbReference type="Proteomes" id="UP000823872">
    <property type="component" value="Chromosome F2"/>
</dbReference>
<sequence length="89" mass="9660">RERGRSFCWQLVPLLPLKTAPVSVLSPRNPGQRAGLKFAAATGASPTAGHFTPGTFTNRIQAAFREPRLGLVRIPGLTTTLPQRRLLVT</sequence>
<protein>
    <submittedName>
        <fullName evidence="3">Uncharacterized protein</fullName>
    </submittedName>
</protein>
<organism evidence="3 4">
    <name type="scientific">Felis catus</name>
    <name type="common">Cat</name>
    <name type="synonym">Felis silvestris catus</name>
    <dbReference type="NCBI Taxonomy" id="9685"/>
    <lineage>
        <taxon>Eukaryota</taxon>
        <taxon>Metazoa</taxon>
        <taxon>Chordata</taxon>
        <taxon>Craniata</taxon>
        <taxon>Vertebrata</taxon>
        <taxon>Euteleostomi</taxon>
        <taxon>Mammalia</taxon>
        <taxon>Eutheria</taxon>
        <taxon>Laurasiatheria</taxon>
        <taxon>Carnivora</taxon>
        <taxon>Feliformia</taxon>
        <taxon>Felidae</taxon>
        <taxon>Felinae</taxon>
        <taxon>Felis</taxon>
    </lineage>
</organism>
<dbReference type="PANTHER" id="PTHR11489">
    <property type="entry name" value="40S RIBOSOMAL PROTEIN SA"/>
    <property type="match status" value="1"/>
</dbReference>